<dbReference type="SUPFAM" id="SSF51419">
    <property type="entry name" value="PLP-binding barrel"/>
    <property type="match status" value="1"/>
</dbReference>
<accession>A0A1T4YCR9</accession>
<dbReference type="GO" id="GO:0008721">
    <property type="term" value="F:D-serine ammonia-lyase activity"/>
    <property type="evidence" value="ECO:0007669"/>
    <property type="project" value="TreeGrafter"/>
</dbReference>
<dbReference type="EMBL" id="FUYG01000007">
    <property type="protein sequence ID" value="SKA99569.1"/>
    <property type="molecule type" value="Genomic_DNA"/>
</dbReference>
<reference evidence="3" key="1">
    <citation type="submission" date="2017-02" db="EMBL/GenBank/DDBJ databases">
        <authorList>
            <person name="Varghese N."/>
            <person name="Submissions S."/>
        </authorList>
    </citation>
    <scope>NUCLEOTIDE SEQUENCE [LARGE SCALE GENOMIC DNA]</scope>
    <source>
        <strain evidence="3">VKM Ac-2052</strain>
    </source>
</reference>
<protein>
    <submittedName>
        <fullName evidence="2">D-serine deaminase, pyridoxal phosphate-dependent</fullName>
    </submittedName>
</protein>
<name>A0A1T4YCR9_9MICO</name>
<dbReference type="InterPro" id="IPR029066">
    <property type="entry name" value="PLP-binding_barrel"/>
</dbReference>
<dbReference type="RefSeq" id="WP_078714936.1">
    <property type="nucleotide sequence ID" value="NZ_FUYG01000007.1"/>
</dbReference>
<sequence>MIPPLQRSSAEPWRTPSSWWPRIDAATAHLETPLAAVSLEAFGHNAFDMTDRAAGKTIRVASKSVRIRSLVDAVLALDGYAGILAYTLPEALWLAETVDDVVVGYPSVDVTAIRELASSPELAARVTLMIDSLDHLDFIDEVAPPGTRENLRLCLEIDMSYVTKALGHVGVWRSPVREVAQARRIAEAVARRRGFTLVGIMGYEAQIAGVGNRPKGNPARAVVLDWMQKQSVAELTDRRGAIVDAVERIAPLEFVNGGGTGSLESTSADASVTEIAAGSGLLGGHLFDTYSRFRPAPAAAFALSVVRKPTPGMATFLGGGWIASGPPQKDRTPEIVWPEGLELQAREMAGEVQSPVSGALAADLRIGDRAWLRHTKSGELAEHVAEVAIVSGDEVVAMVPSYRGEGKSFL</sequence>
<evidence type="ECO:0000313" key="2">
    <source>
        <dbReference type="EMBL" id="SKA99569.1"/>
    </source>
</evidence>
<feature type="domain" description="Alanine racemase N-terminal" evidence="1">
    <location>
        <begin position="37"/>
        <end position="225"/>
    </location>
</feature>
<dbReference type="PANTHER" id="PTHR28004:SF2">
    <property type="entry name" value="D-SERINE DEHYDRATASE"/>
    <property type="match status" value="1"/>
</dbReference>
<proteinExistence type="predicted"/>
<dbReference type="Pfam" id="PF01168">
    <property type="entry name" value="Ala_racemase_N"/>
    <property type="match status" value="1"/>
</dbReference>
<dbReference type="Gene3D" id="3.20.20.10">
    <property type="entry name" value="Alanine racemase"/>
    <property type="match status" value="1"/>
</dbReference>
<gene>
    <name evidence="2" type="ORF">SAMN06295879_2841</name>
</gene>
<dbReference type="Proteomes" id="UP000189735">
    <property type="component" value="Unassembled WGS sequence"/>
</dbReference>
<evidence type="ECO:0000259" key="1">
    <source>
        <dbReference type="Pfam" id="PF01168"/>
    </source>
</evidence>
<evidence type="ECO:0000313" key="3">
    <source>
        <dbReference type="Proteomes" id="UP000189735"/>
    </source>
</evidence>
<dbReference type="GO" id="GO:0036088">
    <property type="term" value="P:D-serine catabolic process"/>
    <property type="evidence" value="ECO:0007669"/>
    <property type="project" value="TreeGrafter"/>
</dbReference>
<dbReference type="InterPro" id="IPR001608">
    <property type="entry name" value="Ala_racemase_N"/>
</dbReference>
<dbReference type="PANTHER" id="PTHR28004">
    <property type="entry name" value="ZGC:162816-RELATED"/>
    <property type="match status" value="1"/>
</dbReference>
<organism evidence="2 3">
    <name type="scientific">Agreia bicolorata</name>
    <dbReference type="NCBI Taxonomy" id="110935"/>
    <lineage>
        <taxon>Bacteria</taxon>
        <taxon>Bacillati</taxon>
        <taxon>Actinomycetota</taxon>
        <taxon>Actinomycetes</taxon>
        <taxon>Micrococcales</taxon>
        <taxon>Microbacteriaceae</taxon>
        <taxon>Agreia</taxon>
    </lineage>
</organism>
<dbReference type="InterPro" id="IPR051466">
    <property type="entry name" value="D-amino_acid_metab_enzyme"/>
</dbReference>
<dbReference type="AlphaFoldDB" id="A0A1T4YCR9"/>